<name>A0A371FR88_MUCPR</name>
<evidence type="ECO:0000256" key="3">
    <source>
        <dbReference type="ARBA" id="ARBA00022722"/>
    </source>
</evidence>
<keyword evidence="2" id="KW-0548">Nucleotidyltransferase</keyword>
<dbReference type="PANTHER" id="PTHR35046:SF9">
    <property type="entry name" value="RNA-DIRECTED DNA POLYMERASE"/>
    <property type="match status" value="1"/>
</dbReference>
<feature type="domain" description="Reverse transcriptase RNase H-like" evidence="7">
    <location>
        <begin position="86"/>
        <end position="178"/>
    </location>
</feature>
<dbReference type="GO" id="GO:0016787">
    <property type="term" value="F:hydrolase activity"/>
    <property type="evidence" value="ECO:0007669"/>
    <property type="project" value="UniProtKB-KW"/>
</dbReference>
<evidence type="ECO:0000313" key="9">
    <source>
        <dbReference type="Proteomes" id="UP000257109"/>
    </source>
</evidence>
<dbReference type="Pfam" id="PF17917">
    <property type="entry name" value="RT_RNaseH"/>
    <property type="match status" value="1"/>
</dbReference>
<dbReference type="InterPro" id="IPR043502">
    <property type="entry name" value="DNA/RNA_pol_sf"/>
</dbReference>
<dbReference type="OrthoDB" id="415724at2759"/>
<organism evidence="8 9">
    <name type="scientific">Mucuna pruriens</name>
    <name type="common">Velvet bean</name>
    <name type="synonym">Dolichos pruriens</name>
    <dbReference type="NCBI Taxonomy" id="157652"/>
    <lineage>
        <taxon>Eukaryota</taxon>
        <taxon>Viridiplantae</taxon>
        <taxon>Streptophyta</taxon>
        <taxon>Embryophyta</taxon>
        <taxon>Tracheophyta</taxon>
        <taxon>Spermatophyta</taxon>
        <taxon>Magnoliopsida</taxon>
        <taxon>eudicotyledons</taxon>
        <taxon>Gunneridae</taxon>
        <taxon>Pentapetalae</taxon>
        <taxon>rosids</taxon>
        <taxon>fabids</taxon>
        <taxon>Fabales</taxon>
        <taxon>Fabaceae</taxon>
        <taxon>Papilionoideae</taxon>
        <taxon>50 kb inversion clade</taxon>
        <taxon>NPAAA clade</taxon>
        <taxon>indigoferoid/millettioid clade</taxon>
        <taxon>Phaseoleae</taxon>
        <taxon>Mucuna</taxon>
    </lineage>
</organism>
<evidence type="ECO:0000256" key="2">
    <source>
        <dbReference type="ARBA" id="ARBA00022695"/>
    </source>
</evidence>
<dbReference type="InterPro" id="IPR043128">
    <property type="entry name" value="Rev_trsase/Diguanyl_cyclase"/>
</dbReference>
<comment type="caution">
    <text evidence="8">The sequence shown here is derived from an EMBL/GenBank/DDBJ whole genome shotgun (WGS) entry which is preliminary data.</text>
</comment>
<keyword evidence="1" id="KW-0808">Transferase</keyword>
<dbReference type="PANTHER" id="PTHR35046">
    <property type="entry name" value="ZINC KNUCKLE (CCHC-TYPE) FAMILY PROTEIN"/>
    <property type="match status" value="1"/>
</dbReference>
<gene>
    <name evidence="8" type="primary">pol</name>
    <name evidence="8" type="ORF">CR513_38629</name>
</gene>
<feature type="non-terminal residue" evidence="8">
    <location>
        <position position="1"/>
    </location>
</feature>
<keyword evidence="3" id="KW-0540">Nuclease</keyword>
<dbReference type="CDD" id="cd09274">
    <property type="entry name" value="RNase_HI_RT_Ty3"/>
    <property type="match status" value="1"/>
</dbReference>
<proteinExistence type="predicted"/>
<keyword evidence="4" id="KW-0255">Endonuclease</keyword>
<keyword evidence="9" id="KW-1185">Reference proteome</keyword>
<dbReference type="Proteomes" id="UP000257109">
    <property type="component" value="Unassembled WGS sequence"/>
</dbReference>
<dbReference type="InterPro" id="IPR041373">
    <property type="entry name" value="RT_RNaseH"/>
</dbReference>
<protein>
    <submittedName>
        <fullName evidence="8">Retrovirus-related Pol polyprotein from transposon 17.6</fullName>
    </submittedName>
</protein>
<dbReference type="GO" id="GO:0004519">
    <property type="term" value="F:endonuclease activity"/>
    <property type="evidence" value="ECO:0007669"/>
    <property type="project" value="UniProtKB-KW"/>
</dbReference>
<evidence type="ECO:0000256" key="5">
    <source>
        <dbReference type="ARBA" id="ARBA00022801"/>
    </source>
</evidence>
<dbReference type="SUPFAM" id="SSF56672">
    <property type="entry name" value="DNA/RNA polymerases"/>
    <property type="match status" value="1"/>
</dbReference>
<evidence type="ECO:0000256" key="6">
    <source>
        <dbReference type="ARBA" id="ARBA00022918"/>
    </source>
</evidence>
<dbReference type="Gene3D" id="3.30.70.270">
    <property type="match status" value="1"/>
</dbReference>
<reference evidence="8" key="1">
    <citation type="submission" date="2018-05" db="EMBL/GenBank/DDBJ databases">
        <title>Draft genome of Mucuna pruriens seed.</title>
        <authorList>
            <person name="Nnadi N.E."/>
            <person name="Vos R."/>
            <person name="Hasami M.H."/>
            <person name="Devisetty U.K."/>
            <person name="Aguiy J.C."/>
        </authorList>
    </citation>
    <scope>NUCLEOTIDE SEQUENCE [LARGE SCALE GENOMIC DNA]</scope>
    <source>
        <strain evidence="8">JCA_2017</strain>
    </source>
</reference>
<evidence type="ECO:0000259" key="7">
    <source>
        <dbReference type="Pfam" id="PF17917"/>
    </source>
</evidence>
<keyword evidence="5" id="KW-0378">Hydrolase</keyword>
<evidence type="ECO:0000313" key="8">
    <source>
        <dbReference type="EMBL" id="RDX80781.1"/>
    </source>
</evidence>
<dbReference type="EMBL" id="QJKJ01008105">
    <property type="protein sequence ID" value="RDX80781.1"/>
    <property type="molecule type" value="Genomic_DNA"/>
</dbReference>
<evidence type="ECO:0000256" key="4">
    <source>
        <dbReference type="ARBA" id="ARBA00022759"/>
    </source>
</evidence>
<dbReference type="GO" id="GO:0003964">
    <property type="term" value="F:RNA-directed DNA polymerase activity"/>
    <property type="evidence" value="ECO:0007669"/>
    <property type="project" value="UniProtKB-KW"/>
</dbReference>
<evidence type="ECO:0000256" key="1">
    <source>
        <dbReference type="ARBA" id="ARBA00022679"/>
    </source>
</evidence>
<sequence>MIIYSFCVNDHILLVKSVFEILRKETLYANLEKCTLCTHEVVFLGYVVSSHEVKFDKEKWEEIQERVFEALKDRLTHAPILVLPNFVKSFELECDASNVDIGVFLFQEGHPIAYFCEKLKGAHLNYSTYEKDLYACVRALHVWQHYLLPKEFVIHSDHESLKNLRDQGKLSKRHAKWHKKGKLNIMVDALSRRYAFIFMFETKLLGLRFLKELCENDIDFGEAFALYVNSVNDGHFRHDGILFKEKRLYVPKRFIRYLLVNEAHEGGLMHLFWPHMKKDIHHICERSIMCRMAKCKSTPDGFYTPLPIPTTP</sequence>
<keyword evidence="6" id="KW-0695">RNA-directed DNA polymerase</keyword>
<accession>A0A371FR88</accession>
<dbReference type="AlphaFoldDB" id="A0A371FR88"/>